<dbReference type="PANTHER" id="PTHR43649:SF33">
    <property type="entry name" value="POLYGALACTURONAN_RHAMNOGALACTURONAN-BINDING PROTEIN YTCQ"/>
    <property type="match status" value="1"/>
</dbReference>
<keyword evidence="4" id="KW-0564">Palmitate</keyword>
<evidence type="ECO:0000256" key="1">
    <source>
        <dbReference type="ARBA" id="ARBA00022475"/>
    </source>
</evidence>
<evidence type="ECO:0000256" key="6">
    <source>
        <dbReference type="SAM" id="SignalP"/>
    </source>
</evidence>
<dbReference type="Pfam" id="PF13416">
    <property type="entry name" value="SBP_bac_8"/>
    <property type="match status" value="1"/>
</dbReference>
<feature type="signal peptide" evidence="6">
    <location>
        <begin position="1"/>
        <end position="26"/>
    </location>
</feature>
<reference evidence="7 8" key="1">
    <citation type="submission" date="2022-08" db="EMBL/GenBank/DDBJ databases">
        <title>Aerococcaceae sp. nov isolated from spoiled eye mask.</title>
        <authorList>
            <person name="Zhou G."/>
            <person name="Xie X.-B."/>
            <person name="Shi Q.-S."/>
            <person name="Wang Y.-S."/>
            <person name="Wen X."/>
            <person name="Peng H."/>
            <person name="Yang X.-J."/>
            <person name="Tao H.-B."/>
            <person name="Huang X.-M."/>
        </authorList>
    </citation>
    <scope>NUCLEOTIDE SEQUENCE [LARGE SCALE GENOMIC DNA]</scope>
    <source>
        <strain evidence="8">DM20194951</strain>
    </source>
</reference>
<dbReference type="Gene3D" id="3.40.190.10">
    <property type="entry name" value="Periplasmic binding protein-like II"/>
    <property type="match status" value="1"/>
</dbReference>
<evidence type="ECO:0000256" key="5">
    <source>
        <dbReference type="ARBA" id="ARBA00023288"/>
    </source>
</evidence>
<keyword evidence="2 6" id="KW-0732">Signal</keyword>
<accession>A0ABY5P539</accession>
<evidence type="ECO:0000256" key="3">
    <source>
        <dbReference type="ARBA" id="ARBA00023136"/>
    </source>
</evidence>
<evidence type="ECO:0000256" key="2">
    <source>
        <dbReference type="ARBA" id="ARBA00022729"/>
    </source>
</evidence>
<name>A0ABY5P539_9LACT</name>
<evidence type="ECO:0000313" key="7">
    <source>
        <dbReference type="EMBL" id="UUX33523.1"/>
    </source>
</evidence>
<keyword evidence="5" id="KW-0449">Lipoprotein</keyword>
<sequence length="427" mass="47568">MKNFKKIIMLLLTVVFFSGNLSLVSAQEDNVISLWVQYSEESAEGQVMVNSANEFNETNEFGYIVEVNYVPRSASGGGYEDVINAALTTNTLPDVFTLDGPNVAAYASSGMLQPLDDYITNQEDILPSIIDQGTFDGNLYAAGYSESGVGIYYNIDMLEEAGIDITTLPTVDDPWDWNQFNELLEQLYAHYNKPILNMGFDDHSEWLLYAFAPYVWSAGGDIVSEDTTKAIGVFDSDANVTAFEFIQSLIENNYSTITPIEYGFHSGEYALYMSGSWTMQQLDSEYPDTNYGIMPYPVSPETQELVSPTGSWAYGMSTTTDNPDAAGALIDFLMSEEQLYNMSMGNSVLPARQSVADRMMEEVSEPMAILIEQNTKTGKARPKIVDYPQISRTFQQTVTESTYFEQNSDVKALLEIKAQEMESILVQ</sequence>
<keyword evidence="1" id="KW-1003">Cell membrane</keyword>
<proteinExistence type="predicted"/>
<dbReference type="RefSeq" id="WP_313793025.1">
    <property type="nucleotide sequence ID" value="NZ_CP102453.1"/>
</dbReference>
<gene>
    <name evidence="7" type="ORF">NRE15_11540</name>
</gene>
<evidence type="ECO:0000256" key="4">
    <source>
        <dbReference type="ARBA" id="ARBA00023139"/>
    </source>
</evidence>
<organism evidence="7 8">
    <name type="scientific">Fundicoccus culcitae</name>
    <dbReference type="NCBI Taxonomy" id="2969821"/>
    <lineage>
        <taxon>Bacteria</taxon>
        <taxon>Bacillati</taxon>
        <taxon>Bacillota</taxon>
        <taxon>Bacilli</taxon>
        <taxon>Lactobacillales</taxon>
        <taxon>Aerococcaceae</taxon>
        <taxon>Fundicoccus</taxon>
    </lineage>
</organism>
<keyword evidence="8" id="KW-1185">Reference proteome</keyword>
<protein>
    <submittedName>
        <fullName evidence="7">Sugar ABC transporter substrate-binding protein</fullName>
    </submittedName>
</protein>
<dbReference type="InterPro" id="IPR050490">
    <property type="entry name" value="Bact_solute-bd_prot1"/>
</dbReference>
<dbReference type="SUPFAM" id="SSF53850">
    <property type="entry name" value="Periplasmic binding protein-like II"/>
    <property type="match status" value="1"/>
</dbReference>
<dbReference type="EMBL" id="CP102453">
    <property type="protein sequence ID" value="UUX33523.1"/>
    <property type="molecule type" value="Genomic_DNA"/>
</dbReference>
<dbReference type="InterPro" id="IPR006059">
    <property type="entry name" value="SBP"/>
</dbReference>
<keyword evidence="3" id="KW-0472">Membrane</keyword>
<dbReference type="PANTHER" id="PTHR43649">
    <property type="entry name" value="ARABINOSE-BINDING PROTEIN-RELATED"/>
    <property type="match status" value="1"/>
</dbReference>
<evidence type="ECO:0000313" key="8">
    <source>
        <dbReference type="Proteomes" id="UP001315967"/>
    </source>
</evidence>
<dbReference type="CDD" id="cd13585">
    <property type="entry name" value="PBP2_TMBP_like"/>
    <property type="match status" value="1"/>
</dbReference>
<dbReference type="Proteomes" id="UP001315967">
    <property type="component" value="Chromosome"/>
</dbReference>
<feature type="chain" id="PRO_5045779156" evidence="6">
    <location>
        <begin position="27"/>
        <end position="427"/>
    </location>
</feature>